<evidence type="ECO:0000313" key="4">
    <source>
        <dbReference type="EMBL" id="KAL5105627.1"/>
    </source>
</evidence>
<dbReference type="SMART" id="SM00727">
    <property type="entry name" value="STI1"/>
    <property type="match status" value="4"/>
</dbReference>
<feature type="region of interest" description="Disordered" evidence="1">
    <location>
        <begin position="701"/>
        <end position="720"/>
    </location>
</feature>
<dbReference type="SUPFAM" id="SSF46934">
    <property type="entry name" value="UBA-like"/>
    <property type="match status" value="1"/>
</dbReference>
<dbReference type="PANTHER" id="PTHR10677">
    <property type="entry name" value="UBIQUILIN"/>
    <property type="match status" value="1"/>
</dbReference>
<dbReference type="SUPFAM" id="SSF54236">
    <property type="entry name" value="Ubiquitin-like"/>
    <property type="match status" value="1"/>
</dbReference>
<dbReference type="CDD" id="cd14399">
    <property type="entry name" value="UBA_PLICs"/>
    <property type="match status" value="1"/>
</dbReference>
<protein>
    <submittedName>
        <fullName evidence="4">Ubiquilin-1</fullName>
    </submittedName>
</protein>
<evidence type="ECO:0000256" key="1">
    <source>
        <dbReference type="SAM" id="MobiDB-lite"/>
    </source>
</evidence>
<dbReference type="InterPro" id="IPR006636">
    <property type="entry name" value="STI1_HS-bd"/>
</dbReference>
<proteinExistence type="predicted"/>
<reference evidence="4 5" key="1">
    <citation type="journal article" date="2022" name="Front. Cell. Infect. Microbiol.">
        <title>The Genomes of Two Strains of Taenia crassiceps the Animal Model for the Study of Human Cysticercosis.</title>
        <authorList>
            <person name="Bobes R.J."/>
            <person name="Estrada K."/>
            <person name="Rios-Valencia D.G."/>
            <person name="Calderon-Gallegos A."/>
            <person name="de la Torre P."/>
            <person name="Carrero J.C."/>
            <person name="Sanchez-Flores A."/>
            <person name="Laclette J.P."/>
        </authorList>
    </citation>
    <scope>NUCLEOTIDE SEQUENCE [LARGE SCALE GENOMIC DNA]</scope>
    <source>
        <strain evidence="4">WFUcys</strain>
    </source>
</reference>
<dbReference type="Gene3D" id="3.10.20.90">
    <property type="entry name" value="Phosphatidylinositol 3-kinase Catalytic Subunit, Chain A, domain 1"/>
    <property type="match status" value="1"/>
</dbReference>
<dbReference type="Gene3D" id="1.10.8.10">
    <property type="entry name" value="DNA helicase RuvA subunit, C-terminal domain"/>
    <property type="match status" value="1"/>
</dbReference>
<dbReference type="PROSITE" id="PS50030">
    <property type="entry name" value="UBA"/>
    <property type="match status" value="1"/>
</dbReference>
<feature type="region of interest" description="Disordered" evidence="1">
    <location>
        <begin position="78"/>
        <end position="105"/>
    </location>
</feature>
<organism evidence="4 5">
    <name type="scientific">Taenia crassiceps</name>
    <dbReference type="NCBI Taxonomy" id="6207"/>
    <lineage>
        <taxon>Eukaryota</taxon>
        <taxon>Metazoa</taxon>
        <taxon>Spiralia</taxon>
        <taxon>Lophotrochozoa</taxon>
        <taxon>Platyhelminthes</taxon>
        <taxon>Cestoda</taxon>
        <taxon>Eucestoda</taxon>
        <taxon>Cyclophyllidea</taxon>
        <taxon>Taeniidae</taxon>
        <taxon>Taenia</taxon>
    </lineage>
</organism>
<dbReference type="EMBL" id="JAKROA010000007">
    <property type="protein sequence ID" value="KAL5105627.1"/>
    <property type="molecule type" value="Genomic_DNA"/>
</dbReference>
<gene>
    <name evidence="4" type="ORF">TcWFU_000569</name>
</gene>
<feature type="compositionally biased region" description="Low complexity" evidence="1">
    <location>
        <begin position="78"/>
        <end position="94"/>
    </location>
</feature>
<comment type="caution">
    <text evidence="4">The sequence shown here is derived from an EMBL/GenBank/DDBJ whole genome shotgun (WGS) entry which is preliminary data.</text>
</comment>
<dbReference type="InterPro" id="IPR009060">
    <property type="entry name" value="UBA-like_sf"/>
</dbReference>
<evidence type="ECO:0000259" key="3">
    <source>
        <dbReference type="PROSITE" id="PS50053"/>
    </source>
</evidence>
<feature type="compositionally biased region" description="Polar residues" evidence="1">
    <location>
        <begin position="628"/>
        <end position="639"/>
    </location>
</feature>
<dbReference type="SMART" id="SM00213">
    <property type="entry name" value="UBQ"/>
    <property type="match status" value="1"/>
</dbReference>
<sequence length="769" mass="83018">MTDITLKLKAPAQEKTVSVKDNGTIKDLREEAAKAFEVTPSRVCLIYAGKILKDENTLSEHKLQDGLTVHVVIKRLSGHGSSGTTTNTPSSTAPPYSPGQNRTSGYDPLTASAARFFGSADTSPSSFASMQQTMQQQVLRNPELLRNVMESPLVQSLVSNPEVMRSIMQSNPQMRELMERNPELSQMLTNPEILRQSMEMASNPSLVQEMMRSYDRAVLNLESIPGGSGHLQRIYESVQEPMLNAMHGGDANNPFADLAGNTNRQAAPSNEPMPNPWAPPQQQQTETTTPATTATTGGGGTPTTTTPSSGGGTTATSLLGGIPFNPDTMSSAFQAPYVRQMLDVMASNPETFEAFLSANPVWNAASQDPAMRENLRRMLPQLARQMSRPGFVEMLSNPRAMRAMAQIQEGLRILQEEAPDVFSSMTNISGGALGAATIDPATTTTPSTESTPAEGSEGAATTTPAPSNTSSLGNVELASLMASLLNVAPSGQDSGNTQHIPPEVRYASQLQTLASMGFTNQSANLQALIFSHGDVNAAIDRLLGQVFGSCIVSLLIIHYLQKLQSRVQAPFCGELDFSIAGKYSLRMCFVGSGIPQADHSADNHTNRVQQRAIDDSLDRICGTPCHSLPNTPSNESADSAITEEVRPSKRPTTMRLCLRGKFTANTVHMFHPSNATPTVHSTPTNFPTHLPVCKTPFGVATQPSRPDKHHNSHVTLTHDGVQDTDLSPQWRVDVTMKMQRLTLACLQKSGKGEQDRTDIQSIHPIHCLR</sequence>
<feature type="domain" description="UBA" evidence="2">
    <location>
        <begin position="499"/>
        <end position="545"/>
    </location>
</feature>
<dbReference type="SMART" id="SM00165">
    <property type="entry name" value="UBA"/>
    <property type="match status" value="1"/>
</dbReference>
<feature type="domain" description="Ubiquitin-like" evidence="3">
    <location>
        <begin position="2"/>
        <end position="78"/>
    </location>
</feature>
<dbReference type="InterPro" id="IPR029071">
    <property type="entry name" value="Ubiquitin-like_domsf"/>
</dbReference>
<evidence type="ECO:0000313" key="5">
    <source>
        <dbReference type="Proteomes" id="UP001651158"/>
    </source>
</evidence>
<dbReference type="Pfam" id="PF00240">
    <property type="entry name" value="ubiquitin"/>
    <property type="match status" value="1"/>
</dbReference>
<dbReference type="Proteomes" id="UP001651158">
    <property type="component" value="Unassembled WGS sequence"/>
</dbReference>
<feature type="region of interest" description="Disordered" evidence="1">
    <location>
        <begin position="628"/>
        <end position="648"/>
    </location>
</feature>
<dbReference type="InterPro" id="IPR000626">
    <property type="entry name" value="Ubiquitin-like_dom"/>
</dbReference>
<feature type="region of interest" description="Disordered" evidence="1">
    <location>
        <begin position="249"/>
        <end position="315"/>
    </location>
</feature>
<dbReference type="InterPro" id="IPR015940">
    <property type="entry name" value="UBA"/>
</dbReference>
<accession>A0ABR4Q7I9</accession>
<dbReference type="Pfam" id="PF23195">
    <property type="entry name" value="UBQLN1"/>
    <property type="match status" value="1"/>
</dbReference>
<dbReference type="InterPro" id="IPR015496">
    <property type="entry name" value="Ubiquilin"/>
</dbReference>
<name>A0ABR4Q7I9_9CEST</name>
<evidence type="ECO:0000259" key="2">
    <source>
        <dbReference type="PROSITE" id="PS50030"/>
    </source>
</evidence>
<dbReference type="PANTHER" id="PTHR10677:SF3">
    <property type="entry name" value="FI07626P-RELATED"/>
    <property type="match status" value="1"/>
</dbReference>
<feature type="compositionally biased region" description="Low complexity" evidence="1">
    <location>
        <begin position="302"/>
        <end position="315"/>
    </location>
</feature>
<dbReference type="Gene3D" id="1.10.260.100">
    <property type="match status" value="1"/>
</dbReference>
<dbReference type="PROSITE" id="PS50053">
    <property type="entry name" value="UBIQUITIN_2"/>
    <property type="match status" value="1"/>
</dbReference>
<keyword evidence="5" id="KW-1185">Reference proteome</keyword>
<dbReference type="Pfam" id="PF00627">
    <property type="entry name" value="UBA"/>
    <property type="match status" value="1"/>
</dbReference>
<feature type="region of interest" description="Disordered" evidence="1">
    <location>
        <begin position="437"/>
        <end position="471"/>
    </location>
</feature>